<feature type="transmembrane region" description="Helical" evidence="2">
    <location>
        <begin position="40"/>
        <end position="61"/>
    </location>
</feature>
<feature type="transmembrane region" description="Helical" evidence="2">
    <location>
        <begin position="6"/>
        <end position="28"/>
    </location>
</feature>
<feature type="compositionally biased region" description="Basic and acidic residues" evidence="1">
    <location>
        <begin position="296"/>
        <end position="319"/>
    </location>
</feature>
<accession>A0AA86MXB1</accession>
<feature type="transmembrane region" description="Helical" evidence="2">
    <location>
        <begin position="73"/>
        <end position="98"/>
    </location>
</feature>
<feature type="transmembrane region" description="Helical" evidence="2">
    <location>
        <begin position="110"/>
        <end position="132"/>
    </location>
</feature>
<feature type="transmembrane region" description="Helical" evidence="2">
    <location>
        <begin position="224"/>
        <end position="244"/>
    </location>
</feature>
<feature type="transmembrane region" description="Helical" evidence="2">
    <location>
        <begin position="166"/>
        <end position="188"/>
    </location>
</feature>
<dbReference type="RefSeq" id="WP_289267706.1">
    <property type="nucleotide sequence ID" value="NZ_OX365700.1"/>
</dbReference>
<dbReference type="EMBL" id="OX365700">
    <property type="protein sequence ID" value="CAI4030733.1"/>
    <property type="molecule type" value="Genomic_DNA"/>
</dbReference>
<evidence type="ECO:0000313" key="3">
    <source>
        <dbReference type="EMBL" id="CAI4030733.1"/>
    </source>
</evidence>
<organism evidence="3 4">
    <name type="scientific">Nitrospira tepida</name>
    <dbReference type="NCBI Taxonomy" id="2973512"/>
    <lineage>
        <taxon>Bacteria</taxon>
        <taxon>Pseudomonadati</taxon>
        <taxon>Nitrospirota</taxon>
        <taxon>Nitrospiria</taxon>
        <taxon>Nitrospirales</taxon>
        <taxon>Nitrospiraceae</taxon>
        <taxon>Nitrospira</taxon>
    </lineage>
</organism>
<sequence>MSSMKLALHVLWSACWTGLPAKLGLALLMMAMGSMHLEHMMGVAFLFLLTTPVSLLSVPALQGLADLHLGEGAGLGILFVLCIPIDMWAVGLAARTVFIERLKVEPQGSFGVRLWGLLVLAGGFYVTLLWLIEGLVTGIGKDLAHWFMELEMMKGLPVAERIGVELMIWGSISTISLVILLAVGLKIAGAIIQREAAKAAPLSESYQHLVTRWDLMRIPADQTLMLTSVTAAGVLLIFVFWGAMPVTTPHPHQDYKKPEVKAAPHVKPADRIAKGEKVLAQVESQVVALEARQAELEAEKQKGKPKPQAKEKASAKSDGAKGPAQPAAPQAAKP</sequence>
<evidence type="ECO:0000313" key="4">
    <source>
        <dbReference type="Proteomes" id="UP001179121"/>
    </source>
</evidence>
<dbReference type="KEGG" id="nti:DNFV4_01162"/>
<proteinExistence type="predicted"/>
<gene>
    <name evidence="3" type="ORF">DNFV4_01162</name>
</gene>
<name>A0AA86MXB1_9BACT</name>
<keyword evidence="2" id="KW-0472">Membrane</keyword>
<feature type="region of interest" description="Disordered" evidence="1">
    <location>
        <begin position="296"/>
        <end position="334"/>
    </location>
</feature>
<dbReference type="AlphaFoldDB" id="A0AA86MXB1"/>
<protein>
    <submittedName>
        <fullName evidence="3">Uncharacterized protein</fullName>
    </submittedName>
</protein>
<keyword evidence="2" id="KW-0812">Transmembrane</keyword>
<reference evidence="3" key="1">
    <citation type="submission" date="2022-10" db="EMBL/GenBank/DDBJ databases">
        <authorList>
            <person name="Koch H."/>
        </authorList>
    </citation>
    <scope>NUCLEOTIDE SEQUENCE</scope>
    <source>
        <strain evidence="3">DNF</strain>
    </source>
</reference>
<dbReference type="Proteomes" id="UP001179121">
    <property type="component" value="Chromosome"/>
</dbReference>
<keyword evidence="2" id="KW-1133">Transmembrane helix</keyword>
<feature type="compositionally biased region" description="Low complexity" evidence="1">
    <location>
        <begin position="320"/>
        <end position="334"/>
    </location>
</feature>
<evidence type="ECO:0000256" key="2">
    <source>
        <dbReference type="SAM" id="Phobius"/>
    </source>
</evidence>
<evidence type="ECO:0000256" key="1">
    <source>
        <dbReference type="SAM" id="MobiDB-lite"/>
    </source>
</evidence>
<keyword evidence="4" id="KW-1185">Reference proteome</keyword>